<dbReference type="Gene3D" id="3.40.50.150">
    <property type="entry name" value="Vaccinia Virus protein VP39"/>
    <property type="match status" value="1"/>
</dbReference>
<dbReference type="AlphaFoldDB" id="A0A8J3VWJ8"/>
<keyword evidence="3" id="KW-1185">Reference proteome</keyword>
<evidence type="ECO:0000313" key="3">
    <source>
        <dbReference type="Proteomes" id="UP000642748"/>
    </source>
</evidence>
<proteinExistence type="predicted"/>
<dbReference type="EMBL" id="BONZ01000112">
    <property type="protein sequence ID" value="GIH21009.1"/>
    <property type="molecule type" value="Genomic_DNA"/>
</dbReference>
<dbReference type="InterPro" id="IPR029063">
    <property type="entry name" value="SAM-dependent_MTases_sf"/>
</dbReference>
<dbReference type="Proteomes" id="UP000642748">
    <property type="component" value="Unassembled WGS sequence"/>
</dbReference>
<feature type="domain" description="Methyltransferase type 12" evidence="1">
    <location>
        <begin position="89"/>
        <end position="171"/>
    </location>
</feature>
<sequence>MSYEKWRHLVAERTPAPVRNWVSAARLARLRQRNSSRSAQEVFSEVYAARQWGAGDDFDSGSGSRGDAALGYADIVRWLIEQSAGRSAVDIGCGDFRVASLFADALESYHGIDVVPDLVARNSALHGRPGVRFSVLDAATDELPPADICLVRQVLQHLSNDQITRILKRCGQYPLVLVTEHLPAPERTGEPNLDKAHGPDTRLDRGSWVDISRPPFDCAPVVEVLRVPAPTSQYADGEVLSTQLWRPLS</sequence>
<evidence type="ECO:0000259" key="1">
    <source>
        <dbReference type="Pfam" id="PF08242"/>
    </source>
</evidence>
<organism evidence="2 3">
    <name type="scientific">Rugosimonospora africana</name>
    <dbReference type="NCBI Taxonomy" id="556532"/>
    <lineage>
        <taxon>Bacteria</taxon>
        <taxon>Bacillati</taxon>
        <taxon>Actinomycetota</taxon>
        <taxon>Actinomycetes</taxon>
        <taxon>Micromonosporales</taxon>
        <taxon>Micromonosporaceae</taxon>
        <taxon>Rugosimonospora</taxon>
    </lineage>
</organism>
<evidence type="ECO:0000313" key="2">
    <source>
        <dbReference type="EMBL" id="GIH21009.1"/>
    </source>
</evidence>
<comment type="caution">
    <text evidence="2">The sequence shown here is derived from an EMBL/GenBank/DDBJ whole genome shotgun (WGS) entry which is preliminary data.</text>
</comment>
<protein>
    <recommendedName>
        <fullName evidence="1">Methyltransferase type 12 domain-containing protein</fullName>
    </recommendedName>
</protein>
<gene>
    <name evidence="2" type="ORF">Raf01_91810</name>
</gene>
<reference evidence="2" key="1">
    <citation type="submission" date="2021-01" db="EMBL/GenBank/DDBJ databases">
        <title>Whole genome shotgun sequence of Rugosimonospora africana NBRC 104875.</title>
        <authorList>
            <person name="Komaki H."/>
            <person name="Tamura T."/>
        </authorList>
    </citation>
    <scope>NUCLEOTIDE SEQUENCE</scope>
    <source>
        <strain evidence="2">NBRC 104875</strain>
    </source>
</reference>
<dbReference type="CDD" id="cd02440">
    <property type="entry name" value="AdoMet_MTases"/>
    <property type="match status" value="1"/>
</dbReference>
<dbReference type="InterPro" id="IPR013217">
    <property type="entry name" value="Methyltransf_12"/>
</dbReference>
<accession>A0A8J3VWJ8</accession>
<dbReference type="Pfam" id="PF08242">
    <property type="entry name" value="Methyltransf_12"/>
    <property type="match status" value="1"/>
</dbReference>
<name>A0A8J3VWJ8_9ACTN</name>
<dbReference type="SUPFAM" id="SSF53335">
    <property type="entry name" value="S-adenosyl-L-methionine-dependent methyltransferases"/>
    <property type="match status" value="1"/>
</dbReference>
<dbReference type="RefSeq" id="WP_203924412.1">
    <property type="nucleotide sequence ID" value="NZ_BONZ01000112.1"/>
</dbReference>